<protein>
    <recommendedName>
        <fullName evidence="6">Cationic amino acid transporter C-terminal domain-containing protein</fullName>
    </recommendedName>
</protein>
<dbReference type="InterPro" id="IPR002293">
    <property type="entry name" value="AA/rel_permease1"/>
</dbReference>
<dbReference type="AlphaFoldDB" id="A0AAW1UCQ0"/>
<evidence type="ECO:0000256" key="5">
    <source>
        <dbReference type="SAM" id="Phobius"/>
    </source>
</evidence>
<feature type="transmembrane region" description="Helical" evidence="5">
    <location>
        <begin position="367"/>
        <end position="388"/>
    </location>
</feature>
<dbReference type="GO" id="GO:0097638">
    <property type="term" value="P:L-arginine import across plasma membrane"/>
    <property type="evidence" value="ECO:0007669"/>
    <property type="project" value="TreeGrafter"/>
</dbReference>
<gene>
    <name evidence="7" type="ORF">WA026_016060</name>
</gene>
<comment type="subcellular location">
    <subcellularLocation>
        <location evidence="1">Membrane</location>
        <topology evidence="1">Multi-pass membrane protein</topology>
    </subcellularLocation>
</comment>
<evidence type="ECO:0000256" key="1">
    <source>
        <dbReference type="ARBA" id="ARBA00004141"/>
    </source>
</evidence>
<feature type="transmembrane region" description="Helical" evidence="5">
    <location>
        <begin position="524"/>
        <end position="545"/>
    </location>
</feature>
<feature type="transmembrane region" description="Helical" evidence="5">
    <location>
        <begin position="230"/>
        <end position="250"/>
    </location>
</feature>
<feature type="transmembrane region" description="Helical" evidence="5">
    <location>
        <begin position="189"/>
        <end position="206"/>
    </location>
</feature>
<dbReference type="InterPro" id="IPR029485">
    <property type="entry name" value="CAT_C"/>
</dbReference>
<organism evidence="7 8">
    <name type="scientific">Henosepilachna vigintioctopunctata</name>
    <dbReference type="NCBI Taxonomy" id="420089"/>
    <lineage>
        <taxon>Eukaryota</taxon>
        <taxon>Metazoa</taxon>
        <taxon>Ecdysozoa</taxon>
        <taxon>Arthropoda</taxon>
        <taxon>Hexapoda</taxon>
        <taxon>Insecta</taxon>
        <taxon>Pterygota</taxon>
        <taxon>Neoptera</taxon>
        <taxon>Endopterygota</taxon>
        <taxon>Coleoptera</taxon>
        <taxon>Polyphaga</taxon>
        <taxon>Cucujiformia</taxon>
        <taxon>Coccinelloidea</taxon>
        <taxon>Coccinellidae</taxon>
        <taxon>Epilachninae</taxon>
        <taxon>Epilachnini</taxon>
        <taxon>Henosepilachna</taxon>
    </lineage>
</organism>
<evidence type="ECO:0000313" key="7">
    <source>
        <dbReference type="EMBL" id="KAK9877034.1"/>
    </source>
</evidence>
<feature type="transmembrane region" description="Helical" evidence="5">
    <location>
        <begin position="318"/>
        <end position="346"/>
    </location>
</feature>
<feature type="transmembrane region" description="Helical" evidence="5">
    <location>
        <begin position="394"/>
        <end position="413"/>
    </location>
</feature>
<dbReference type="Pfam" id="PF13520">
    <property type="entry name" value="AA_permease_2"/>
    <property type="match status" value="1"/>
</dbReference>
<dbReference type="Pfam" id="PF13906">
    <property type="entry name" value="AA_permease_C"/>
    <property type="match status" value="1"/>
</dbReference>
<proteinExistence type="predicted"/>
<keyword evidence="4 5" id="KW-0472">Membrane</keyword>
<dbReference type="PANTHER" id="PTHR43243">
    <property type="entry name" value="INNER MEMBRANE TRANSPORTER YGJI-RELATED"/>
    <property type="match status" value="1"/>
</dbReference>
<comment type="caution">
    <text evidence="7">The sequence shown here is derived from an EMBL/GenBank/DDBJ whole genome shotgun (WGS) entry which is preliminary data.</text>
</comment>
<dbReference type="Proteomes" id="UP001431783">
    <property type="component" value="Unassembled WGS sequence"/>
</dbReference>
<dbReference type="GO" id="GO:0015189">
    <property type="term" value="F:L-lysine transmembrane transporter activity"/>
    <property type="evidence" value="ECO:0007669"/>
    <property type="project" value="TreeGrafter"/>
</dbReference>
<reference evidence="7 8" key="1">
    <citation type="submission" date="2023-03" db="EMBL/GenBank/DDBJ databases">
        <title>Genome insight into feeding habits of ladybird beetles.</title>
        <authorList>
            <person name="Li H.-S."/>
            <person name="Huang Y.-H."/>
            <person name="Pang H."/>
        </authorList>
    </citation>
    <scope>NUCLEOTIDE SEQUENCE [LARGE SCALE GENOMIC DNA]</scope>
    <source>
        <strain evidence="7">SYSU_2023b</strain>
        <tissue evidence="7">Whole body</tissue>
    </source>
</reference>
<dbReference type="Gene3D" id="1.20.1740.10">
    <property type="entry name" value="Amino acid/polyamine transporter I"/>
    <property type="match status" value="2"/>
</dbReference>
<evidence type="ECO:0000259" key="6">
    <source>
        <dbReference type="Pfam" id="PF13906"/>
    </source>
</evidence>
<dbReference type="FunFam" id="1.20.1740.10:FF:000010">
    <property type="entry name" value="probable cationic amino acid transporter"/>
    <property type="match status" value="1"/>
</dbReference>
<dbReference type="PANTHER" id="PTHR43243:SF95">
    <property type="entry name" value="LD37241P"/>
    <property type="match status" value="1"/>
</dbReference>
<keyword evidence="2 5" id="KW-0812">Transmembrane</keyword>
<dbReference type="GO" id="GO:0005886">
    <property type="term" value="C:plasma membrane"/>
    <property type="evidence" value="ECO:0007669"/>
    <property type="project" value="TreeGrafter"/>
</dbReference>
<accession>A0AAW1UCQ0</accession>
<evidence type="ECO:0000256" key="4">
    <source>
        <dbReference type="ARBA" id="ARBA00023136"/>
    </source>
</evidence>
<keyword evidence="3 5" id="KW-1133">Transmembrane helix</keyword>
<evidence type="ECO:0000256" key="2">
    <source>
        <dbReference type="ARBA" id="ARBA00022692"/>
    </source>
</evidence>
<feature type="transmembrane region" description="Helical" evidence="5">
    <location>
        <begin position="551"/>
        <end position="571"/>
    </location>
</feature>
<dbReference type="EMBL" id="JARQZJ010000039">
    <property type="protein sequence ID" value="KAK9877034.1"/>
    <property type="molecule type" value="Genomic_DNA"/>
</dbReference>
<dbReference type="GO" id="GO:0061459">
    <property type="term" value="F:L-arginine transmembrane transporter activity"/>
    <property type="evidence" value="ECO:0007669"/>
    <property type="project" value="TreeGrafter"/>
</dbReference>
<feature type="transmembrane region" description="Helical" evidence="5">
    <location>
        <begin position="29"/>
        <end position="49"/>
    </location>
</feature>
<sequence>MVSNILAALSRKKRDCIGGESKLDRVLDLVDLTALGVGATLGLGVYVLAGSVAKSTAGPAVAISFLIAAIASAVAGLCYAEFASRVPKAGSAYVYSYVSVGEFVAYVIGWNLILEYIIGTASVARGFTNYLDTLLDHKIKEELTKWFPMKLSFLSEYPDFVSFFFVIILTVLLCIGVKESTRFNNVFTILNLTTIGIVLVGAGWNADTANWKIEKENIPANVTWAGEGGYFPFGFAGIMAGAAKCFYGFVGFDAIATTGEEAKNPQKDIPLAIVISLFIIFFAYFGISTVLTLAWPYYDQDKEAPLPILFENLGWPALKWIVTIGAMCALSTSLLGAMFPLPRVLYAMGDDGLIFKILSKIHPKFKTPLLATMFSGLLAGFMAAIFNLEQLIDMMSIGTLLAYTIVAICVLVLRYEPNMSERKFLCTIEIHKKEDSDLISLFKLLFNLNNNKQATLSTSVLTKWATAVFSILSIVFCSFLVFAVDSISPSEPLIFILFILTSISLLINMLIIGRQPVDDMQLSFKVPWVPFIPCLCIVINFYLMLELDLHTWARFIVWLIIGFLIYFFYGIHHSKEGITQRKELEIRQQEMKDKMNAINSKGTNDITSRL</sequence>
<feature type="transmembrane region" description="Helical" evidence="5">
    <location>
        <begin position="160"/>
        <end position="177"/>
    </location>
</feature>
<feature type="transmembrane region" description="Helical" evidence="5">
    <location>
        <begin position="493"/>
        <end position="512"/>
    </location>
</feature>
<feature type="transmembrane region" description="Helical" evidence="5">
    <location>
        <begin position="92"/>
        <end position="113"/>
    </location>
</feature>
<evidence type="ECO:0000256" key="3">
    <source>
        <dbReference type="ARBA" id="ARBA00022989"/>
    </source>
</evidence>
<feature type="domain" description="Cationic amino acid transporter C-terminal" evidence="6">
    <location>
        <begin position="524"/>
        <end position="574"/>
    </location>
</feature>
<name>A0AAW1UCQ0_9CUCU</name>
<dbReference type="PIRSF" id="PIRSF006060">
    <property type="entry name" value="AA_transporter"/>
    <property type="match status" value="1"/>
</dbReference>
<feature type="transmembrane region" description="Helical" evidence="5">
    <location>
        <begin position="271"/>
        <end position="298"/>
    </location>
</feature>
<evidence type="ECO:0000313" key="8">
    <source>
        <dbReference type="Proteomes" id="UP001431783"/>
    </source>
</evidence>
<feature type="transmembrane region" description="Helical" evidence="5">
    <location>
        <begin position="61"/>
        <end position="80"/>
    </location>
</feature>
<dbReference type="GO" id="GO:0000064">
    <property type="term" value="F:L-ornithine transmembrane transporter activity"/>
    <property type="evidence" value="ECO:0007669"/>
    <property type="project" value="TreeGrafter"/>
</dbReference>
<feature type="transmembrane region" description="Helical" evidence="5">
    <location>
        <begin position="464"/>
        <end position="487"/>
    </location>
</feature>
<keyword evidence="8" id="KW-1185">Reference proteome</keyword>